<evidence type="ECO:0000256" key="1">
    <source>
        <dbReference type="SAM" id="MobiDB-lite"/>
    </source>
</evidence>
<evidence type="ECO:0000313" key="3">
    <source>
        <dbReference type="Proteomes" id="UP000244336"/>
    </source>
</evidence>
<proteinExistence type="predicted"/>
<protein>
    <submittedName>
        <fullName evidence="2">Uncharacterized protein</fullName>
    </submittedName>
</protein>
<gene>
    <name evidence="2" type="ORF">GQ55_6G013700</name>
</gene>
<name>A0A2T7D2S5_9POAL</name>
<dbReference type="Proteomes" id="UP000244336">
    <property type="component" value="Chromosome 6"/>
</dbReference>
<feature type="compositionally biased region" description="Basic residues" evidence="1">
    <location>
        <begin position="80"/>
        <end position="89"/>
    </location>
</feature>
<keyword evidence="3" id="KW-1185">Reference proteome</keyword>
<sequence>MRPLLAAAIPFAPCRNASNRNRVQDPGKNSVARVWKTGRRVRKGIAAISRRDPPGKEVSSSASATMGLLALQRLTPLRRDRQRRRRRNRPLNGSIAAVDKRKGLPWQQDGHGDSKAAKRISCSIPALPEVVIWHEF</sequence>
<organism evidence="2 3">
    <name type="scientific">Panicum hallii var. hallii</name>
    <dbReference type="NCBI Taxonomy" id="1504633"/>
    <lineage>
        <taxon>Eukaryota</taxon>
        <taxon>Viridiplantae</taxon>
        <taxon>Streptophyta</taxon>
        <taxon>Embryophyta</taxon>
        <taxon>Tracheophyta</taxon>
        <taxon>Spermatophyta</taxon>
        <taxon>Magnoliopsida</taxon>
        <taxon>Liliopsida</taxon>
        <taxon>Poales</taxon>
        <taxon>Poaceae</taxon>
        <taxon>PACMAD clade</taxon>
        <taxon>Panicoideae</taxon>
        <taxon>Panicodae</taxon>
        <taxon>Paniceae</taxon>
        <taxon>Panicinae</taxon>
        <taxon>Panicum</taxon>
        <taxon>Panicum sect. Panicum</taxon>
    </lineage>
</organism>
<dbReference type="EMBL" id="CM009754">
    <property type="protein sequence ID" value="PUZ49875.1"/>
    <property type="molecule type" value="Genomic_DNA"/>
</dbReference>
<reference evidence="2 3" key="1">
    <citation type="submission" date="2018-04" db="EMBL/GenBank/DDBJ databases">
        <title>WGS assembly of Panicum hallii var. hallii HAL2.</title>
        <authorList>
            <person name="Lovell J."/>
            <person name="Jenkins J."/>
            <person name="Lowry D."/>
            <person name="Mamidi S."/>
            <person name="Sreedasyam A."/>
            <person name="Weng X."/>
            <person name="Barry K."/>
            <person name="Bonette J."/>
            <person name="Campitelli B."/>
            <person name="Daum C."/>
            <person name="Gordon S."/>
            <person name="Gould B."/>
            <person name="Lipzen A."/>
            <person name="MacQueen A."/>
            <person name="Palacio-Mejia J."/>
            <person name="Plott C."/>
            <person name="Shakirov E."/>
            <person name="Shu S."/>
            <person name="Yoshinaga Y."/>
            <person name="Zane M."/>
            <person name="Rokhsar D."/>
            <person name="Grimwood J."/>
            <person name="Schmutz J."/>
            <person name="Juenger T."/>
        </authorList>
    </citation>
    <scope>NUCLEOTIDE SEQUENCE [LARGE SCALE GENOMIC DNA]</scope>
    <source>
        <strain evidence="3">cv. HAL2</strain>
    </source>
</reference>
<accession>A0A2T7D2S5</accession>
<evidence type="ECO:0000313" key="2">
    <source>
        <dbReference type="EMBL" id="PUZ49875.1"/>
    </source>
</evidence>
<feature type="region of interest" description="Disordered" evidence="1">
    <location>
        <begin position="73"/>
        <end position="117"/>
    </location>
</feature>
<dbReference type="AlphaFoldDB" id="A0A2T7D2S5"/>
<dbReference type="OrthoDB" id="10519107at2759"/>
<dbReference type="Gramene" id="PUZ49875">
    <property type="protein sequence ID" value="PUZ49875"/>
    <property type="gene ID" value="GQ55_6G013700"/>
</dbReference>